<dbReference type="PRINTS" id="PR01713">
    <property type="entry name" value="NUCEPIMERASE"/>
</dbReference>
<sequence>MRLLVSGGAGFIGAHVVFQALHAGHEVTVLDNLSSGCLNNLDKVKEDVRFIKADIRNVDVLHQAVSHIDIVYHLAASVGMQRSIDNPFLDSDINVMGTLNILEASRKHGVAKVVLASSAGILGESHQLPLSENHPKDPTSPYGVSKMAAEAMTLVYNRIYGLPTVALRYFNVYGPLQRFDAYGNVIPIFAQQILKQEPLNIYGDGGQTRDFVYVGDLARATVMAGTMDKALGVYNIGSGTSISINDLVHVMQDVFEGGVPVRYLPVKLGDVRHSLASIDRAITDLNYHVTTSLPDGLRHYRDWLLPQWEKGGTECVS</sequence>
<dbReference type="EMBL" id="PXYT01000018">
    <property type="protein sequence ID" value="PSR28904.1"/>
    <property type="molecule type" value="Genomic_DNA"/>
</dbReference>
<organism evidence="3 4">
    <name type="scientific">Sulfobacillus benefaciens</name>
    <dbReference type="NCBI Taxonomy" id="453960"/>
    <lineage>
        <taxon>Bacteria</taxon>
        <taxon>Bacillati</taxon>
        <taxon>Bacillota</taxon>
        <taxon>Clostridia</taxon>
        <taxon>Eubacteriales</taxon>
        <taxon>Clostridiales Family XVII. Incertae Sedis</taxon>
        <taxon>Sulfobacillus</taxon>
    </lineage>
</organism>
<evidence type="ECO:0000313" key="4">
    <source>
        <dbReference type="Proteomes" id="UP000242699"/>
    </source>
</evidence>
<accession>A0A2T2X333</accession>
<evidence type="ECO:0000313" key="3">
    <source>
        <dbReference type="EMBL" id="PSR28904.1"/>
    </source>
</evidence>
<comment type="caution">
    <text evidence="3">The sequence shown here is derived from an EMBL/GenBank/DDBJ whole genome shotgun (WGS) entry which is preliminary data.</text>
</comment>
<dbReference type="Gene3D" id="3.90.25.10">
    <property type="entry name" value="UDP-galactose 4-epimerase, domain 1"/>
    <property type="match status" value="1"/>
</dbReference>
<proteinExistence type="inferred from homology"/>
<dbReference type="AlphaFoldDB" id="A0A2T2X333"/>
<dbReference type="InterPro" id="IPR001509">
    <property type="entry name" value="Epimerase_deHydtase"/>
</dbReference>
<evidence type="ECO:0000259" key="2">
    <source>
        <dbReference type="Pfam" id="PF01370"/>
    </source>
</evidence>
<dbReference type="PANTHER" id="PTHR43000">
    <property type="entry name" value="DTDP-D-GLUCOSE 4,6-DEHYDRATASE-RELATED"/>
    <property type="match status" value="1"/>
</dbReference>
<dbReference type="Gene3D" id="3.40.50.720">
    <property type="entry name" value="NAD(P)-binding Rossmann-like Domain"/>
    <property type="match status" value="1"/>
</dbReference>
<evidence type="ECO:0000256" key="1">
    <source>
        <dbReference type="ARBA" id="ARBA00007637"/>
    </source>
</evidence>
<name>A0A2T2X333_9FIRM</name>
<gene>
    <name evidence="3" type="ORF">C7B43_09485</name>
</gene>
<dbReference type="InterPro" id="IPR036291">
    <property type="entry name" value="NAD(P)-bd_dom_sf"/>
</dbReference>
<dbReference type="Proteomes" id="UP000242699">
    <property type="component" value="Unassembled WGS sequence"/>
</dbReference>
<feature type="domain" description="NAD-dependent epimerase/dehydratase" evidence="2">
    <location>
        <begin position="4"/>
        <end position="237"/>
    </location>
</feature>
<comment type="similarity">
    <text evidence="1">Belongs to the NAD(P)-dependent epimerase/dehydratase family.</text>
</comment>
<reference evidence="3 4" key="1">
    <citation type="journal article" date="2014" name="BMC Genomics">
        <title>Comparison of environmental and isolate Sulfobacillus genomes reveals diverse carbon, sulfur, nitrogen, and hydrogen metabolisms.</title>
        <authorList>
            <person name="Justice N.B."/>
            <person name="Norman A."/>
            <person name="Brown C.T."/>
            <person name="Singh A."/>
            <person name="Thomas B.C."/>
            <person name="Banfield J.F."/>
        </authorList>
    </citation>
    <scope>NUCLEOTIDE SEQUENCE [LARGE SCALE GENOMIC DNA]</scope>
    <source>
        <strain evidence="3">AMDSBA1</strain>
    </source>
</reference>
<protein>
    <submittedName>
        <fullName evidence="3">Epimerase</fullName>
    </submittedName>
</protein>
<dbReference type="Pfam" id="PF01370">
    <property type="entry name" value="Epimerase"/>
    <property type="match status" value="1"/>
</dbReference>
<dbReference type="SUPFAM" id="SSF51735">
    <property type="entry name" value="NAD(P)-binding Rossmann-fold domains"/>
    <property type="match status" value="1"/>
</dbReference>